<dbReference type="InterPro" id="IPR001394">
    <property type="entry name" value="Peptidase_C19_UCH"/>
</dbReference>
<name>A0A0E0LX62_ORYPU</name>
<dbReference type="PROSITE" id="PS00972">
    <property type="entry name" value="USP_1"/>
    <property type="match status" value="2"/>
</dbReference>
<evidence type="ECO:0000256" key="6">
    <source>
        <dbReference type="SAM" id="MobiDB-lite"/>
    </source>
</evidence>
<dbReference type="InterPro" id="IPR028889">
    <property type="entry name" value="USP"/>
</dbReference>
<dbReference type="PANTHER" id="PTHR24006:SF807">
    <property type="entry name" value="OS08G0527100 PROTEIN"/>
    <property type="match status" value="1"/>
</dbReference>
<keyword evidence="4" id="KW-0862">Zinc</keyword>
<evidence type="ECO:0000256" key="5">
    <source>
        <dbReference type="PROSITE-ProRule" id="PRU00502"/>
    </source>
</evidence>
<feature type="domain" description="UBP-type" evidence="8">
    <location>
        <begin position="104"/>
        <end position="212"/>
    </location>
</feature>
<dbReference type="SUPFAM" id="SSF54001">
    <property type="entry name" value="Cysteine proteinases"/>
    <property type="match status" value="2"/>
</dbReference>
<sequence>MDEEKRARPGDTAESPRKSPRLVRRAPAATEAESGVGLKALLEECKSNPREELNDPNAAPLDVIDVEKRARSGDTAATGLDVNDWWEKAGASQLVALVGNCRARRCRHVLCGEDEINVAITLIKTCDDTPMCNADKCDNTEGREISVCLDCESRFCTTHGKRHASINKHWVALVYKKPHVAYCFACEECYFIRTGNFGEVIDVDEDEYFTSFREEDEKGMIIDNEAGDHASGSVIGHACPIKGIPNLGNTCYLNSLVQCLLVLGRLRAGILGLDAPLGLLGSSLRYLFDDADSVNNAGGLLDPEKLLACVRMLNPGFKGNLMHDSQEALCYLRIGLDKEEREMKPSNMQAGAPSAVAPTVIDSIFGGQMSVTRSCRLCSFSSVSHDVFHDISVPLSQNSPAKSVESPPMTKGRRSPRKIHINLFPAINKHKSVNEKTHKISERGDSQSPASELEDVVLVKTSEPSKFDSTKVEQVSHSKDAIGGPLQTRKDKIQGKVVDVLPQKVLCDVKVEGMDAATADSRIPEDPASPSFVSPLREENAPIASGSDVEKNDSAVQPEVSTEAKMITSSAKVTTKNKGKAQISDVVYDKVHSIKSLASIEECLDLYLKTEEIEWTCENCSKVVEKPDIMSSTKEDTTAGDQSEQSEKSAYQVEENQNEQKDKNECPIQTRLFHKLPPVLTIHLMRYLKNFKKVIGHVSFKEILDVGQFMDPSSEDKDNSSYRLVGVVEHLGRGMNAGHYVAYVRPSPPQQTNGSASWFCASDTDITEKKFSSARLTFFSMRGLKAKDFNLSATHAMEEGKRTRVAAAADTAGSPWKSPRLEPPAAAAAEEDDSEWFQAMLLEASGTGVERCEHFMSDQDHVDYIVSGLRFSEDVPVCGDYTCDIAGANNIMVCLECELCLCVNHACIHAIHEEHSIALYHERLNRVYCFKCEEAYDIGVKDDDGGMTDNNEVPREESPAKSALRRMMGESLRQRSHVSGLADGHAHAIKGILNLGNTCYLNSLVQCLLVLGKLRARMLGPDTPPGTLGAVLYDLFDQTYGVNNAGGLLDMTWLLAYVRKLDSRFVGAFMQDNHELLCYLRKNLDEEDMRMNPPNMQDGAVTPTVIDSIFGGQLSSYISCKCCSFSSVSHVAFHDLSVPLPPKGPQSKGIASPTRTKGYKSQQKIHAKLFPEFDKRNTEKIHMIAEDSDSRSPSELEHVVLVKTSEPLKVDSTKVEQISHSKDAVRCPLQTQKDKVQGETVDFLPQNMLPDVKVEEMDLTKTDAHVPEDTGPPPLVSPLREENAWIESGSDVGKNVSAVLDDAFSEPEVSSEAKTDTFLVEATTEDKGKSRSSDIVCNKAQGINSLASIDEYLKLHFEAEMVEWTCEHCSKVSQKPGIILGKYSNPMMSSTNEDITVDGDQSKLSEKITCRSEQSNKRPECHEGVQEAVPSCIPAEKQANLLSNQDQNASILREERGKQVKLHHGAHQVEENQNEQKDRNKGGIKKHFISKLPPVLVIHLMRSLLGPHKVIGHVRFKEILDIGLFVDPSSEDKDNLSYRLVGVVEHRGLGNDAGHFLAYVRASPRQQTSGSPSWFRASDDNIREVSLEEVLKCEAYLLFYERMES</sequence>
<evidence type="ECO:0000256" key="2">
    <source>
        <dbReference type="ARBA" id="ARBA00022723"/>
    </source>
</evidence>
<organism evidence="9">
    <name type="scientific">Oryza punctata</name>
    <name type="common">Red rice</name>
    <dbReference type="NCBI Taxonomy" id="4537"/>
    <lineage>
        <taxon>Eukaryota</taxon>
        <taxon>Viridiplantae</taxon>
        <taxon>Streptophyta</taxon>
        <taxon>Embryophyta</taxon>
        <taxon>Tracheophyta</taxon>
        <taxon>Spermatophyta</taxon>
        <taxon>Magnoliopsida</taxon>
        <taxon>Liliopsida</taxon>
        <taxon>Poales</taxon>
        <taxon>Poaceae</taxon>
        <taxon>BOP clade</taxon>
        <taxon>Oryzoideae</taxon>
        <taxon>Oryzeae</taxon>
        <taxon>Oryzinae</taxon>
        <taxon>Oryza</taxon>
    </lineage>
</organism>
<protein>
    <submittedName>
        <fullName evidence="9">Ubiquitinyl hydrolase 1</fullName>
    </submittedName>
</protein>
<dbReference type="GO" id="GO:0008270">
    <property type="term" value="F:zinc ion binding"/>
    <property type="evidence" value="ECO:0007669"/>
    <property type="project" value="UniProtKB-KW"/>
</dbReference>
<feature type="region of interest" description="Disordered" evidence="6">
    <location>
        <begin position="1"/>
        <end position="33"/>
    </location>
</feature>
<dbReference type="SUPFAM" id="SSF57850">
    <property type="entry name" value="RING/U-box"/>
    <property type="match status" value="1"/>
</dbReference>
<evidence type="ECO:0000256" key="3">
    <source>
        <dbReference type="ARBA" id="ARBA00022771"/>
    </source>
</evidence>
<evidence type="ECO:0000313" key="10">
    <source>
        <dbReference type="Proteomes" id="UP000026962"/>
    </source>
</evidence>
<evidence type="ECO:0000259" key="7">
    <source>
        <dbReference type="PROSITE" id="PS50235"/>
    </source>
</evidence>
<dbReference type="FunFam" id="3.90.70.10:FF:000174">
    <property type="entry name" value="Ubiquitinyl hydrolase 1"/>
    <property type="match status" value="1"/>
</dbReference>
<dbReference type="HOGENOM" id="CLU_244128_0_0_1"/>
<dbReference type="EnsemblPlants" id="OPUNC08G19400.2">
    <property type="protein sequence ID" value="OPUNC08G19400.2"/>
    <property type="gene ID" value="OPUNC08G19400"/>
</dbReference>
<keyword evidence="2" id="KW-0479">Metal-binding</keyword>
<dbReference type="GO" id="GO:0005829">
    <property type="term" value="C:cytosol"/>
    <property type="evidence" value="ECO:0007669"/>
    <property type="project" value="TreeGrafter"/>
</dbReference>
<feature type="region of interest" description="Disordered" evidence="6">
    <location>
        <begin position="807"/>
        <end position="828"/>
    </location>
</feature>
<evidence type="ECO:0000256" key="1">
    <source>
        <dbReference type="ARBA" id="ARBA00009085"/>
    </source>
</evidence>
<dbReference type="FunFam" id="3.90.70.10:FF:000276">
    <property type="entry name" value="Ubiquitinyl hydrolase 1"/>
    <property type="match status" value="1"/>
</dbReference>
<dbReference type="eggNOG" id="KOG1873">
    <property type="taxonomic scope" value="Eukaryota"/>
</dbReference>
<evidence type="ECO:0000259" key="8">
    <source>
        <dbReference type="PROSITE" id="PS50271"/>
    </source>
</evidence>
<dbReference type="PANTHER" id="PTHR24006">
    <property type="entry name" value="UBIQUITIN CARBOXYL-TERMINAL HYDROLASE"/>
    <property type="match status" value="1"/>
</dbReference>
<dbReference type="InterPro" id="IPR038765">
    <property type="entry name" value="Papain-like_cys_pep_sf"/>
</dbReference>
<dbReference type="GO" id="GO:0016579">
    <property type="term" value="P:protein deubiquitination"/>
    <property type="evidence" value="ECO:0007669"/>
    <property type="project" value="InterPro"/>
</dbReference>
<proteinExistence type="inferred from homology"/>
<dbReference type="GO" id="GO:0005634">
    <property type="term" value="C:nucleus"/>
    <property type="evidence" value="ECO:0007669"/>
    <property type="project" value="TreeGrafter"/>
</dbReference>
<dbReference type="PROSITE" id="PS50271">
    <property type="entry name" value="ZF_UBP"/>
    <property type="match status" value="1"/>
</dbReference>
<dbReference type="InterPro" id="IPR001607">
    <property type="entry name" value="Znf_UBP"/>
</dbReference>
<dbReference type="GO" id="GO:0004843">
    <property type="term" value="F:cysteine-type deubiquitinase activity"/>
    <property type="evidence" value="ECO:0007669"/>
    <property type="project" value="InterPro"/>
</dbReference>
<keyword evidence="3 5" id="KW-0863">Zinc-finger</keyword>
<dbReference type="PROSITE" id="PS00973">
    <property type="entry name" value="USP_2"/>
    <property type="match status" value="2"/>
</dbReference>
<dbReference type="OMA" id="REENAWI"/>
<feature type="domain" description="USP" evidence="7">
    <location>
        <begin position="242"/>
        <end position="783"/>
    </location>
</feature>
<evidence type="ECO:0000256" key="4">
    <source>
        <dbReference type="ARBA" id="ARBA00022833"/>
    </source>
</evidence>
<reference evidence="9" key="1">
    <citation type="submission" date="2015-04" db="UniProtKB">
        <authorList>
            <consortium name="EnsemblPlants"/>
        </authorList>
    </citation>
    <scope>IDENTIFICATION</scope>
</reference>
<comment type="similarity">
    <text evidence="1">Belongs to the peptidase C19 family.</text>
</comment>
<feature type="region of interest" description="Disordered" evidence="6">
    <location>
        <begin position="542"/>
        <end position="561"/>
    </location>
</feature>
<dbReference type="Gene3D" id="3.90.70.10">
    <property type="entry name" value="Cysteine proteinases"/>
    <property type="match status" value="4"/>
</dbReference>
<dbReference type="InterPro" id="IPR018200">
    <property type="entry name" value="USP_CS"/>
</dbReference>
<feature type="compositionally biased region" description="Basic and acidic residues" evidence="6">
    <location>
        <begin position="1"/>
        <end position="17"/>
    </location>
</feature>
<accession>A0A0E0LX62</accession>
<dbReference type="InterPro" id="IPR050164">
    <property type="entry name" value="Peptidase_C19"/>
</dbReference>
<reference evidence="9" key="2">
    <citation type="submission" date="2018-05" db="EMBL/GenBank/DDBJ databases">
        <title>OpunRS2 (Oryza punctata Reference Sequence Version 2).</title>
        <authorList>
            <person name="Zhang J."/>
            <person name="Kudrna D."/>
            <person name="Lee S."/>
            <person name="Talag J."/>
            <person name="Welchert J."/>
            <person name="Wing R.A."/>
        </authorList>
    </citation>
    <scope>NUCLEOTIDE SEQUENCE [LARGE SCALE GENOMIC DNA]</scope>
</reference>
<dbReference type="Proteomes" id="UP000026962">
    <property type="component" value="Chromosome 8"/>
</dbReference>
<dbReference type="Gramene" id="OPUNC08G19400.2">
    <property type="protein sequence ID" value="OPUNC08G19400.2"/>
    <property type="gene ID" value="OPUNC08G19400"/>
</dbReference>
<evidence type="ECO:0000313" key="9">
    <source>
        <dbReference type="EnsemblPlants" id="OPUNC08G19400.2"/>
    </source>
</evidence>
<feature type="domain" description="USP" evidence="7">
    <location>
        <begin position="990"/>
        <end position="1603"/>
    </location>
</feature>
<dbReference type="Pfam" id="PF00443">
    <property type="entry name" value="UCH"/>
    <property type="match status" value="2"/>
</dbReference>
<dbReference type="PROSITE" id="PS50235">
    <property type="entry name" value="USP_3"/>
    <property type="match status" value="2"/>
</dbReference>
<keyword evidence="10" id="KW-1185">Reference proteome</keyword>
<feature type="region of interest" description="Disordered" evidence="6">
    <location>
        <begin position="630"/>
        <end position="665"/>
    </location>
</feature>